<sequence>MITGELASDAAVLALPVRVRELQQPGRPTVAHAWVLTSAVRDGTRARLRVRQLAVGGVGANSDDVPVVGVDVRRVGARAAAERHRLQQHAEELAARHRPLGGWRQAFDRPAIHADTPDGFVPACPW</sequence>
<evidence type="ECO:0000313" key="1">
    <source>
        <dbReference type="EMBL" id="GGI07021.1"/>
    </source>
</evidence>
<dbReference type="Proteomes" id="UP000650511">
    <property type="component" value="Unassembled WGS sequence"/>
</dbReference>
<reference evidence="1" key="1">
    <citation type="journal article" date="2014" name="Int. J. Syst. Evol. Microbiol.">
        <title>Complete genome sequence of Corynebacterium casei LMG S-19264T (=DSM 44701T), isolated from a smear-ripened cheese.</title>
        <authorList>
            <consortium name="US DOE Joint Genome Institute (JGI-PGF)"/>
            <person name="Walter F."/>
            <person name="Albersmeier A."/>
            <person name="Kalinowski J."/>
            <person name="Ruckert C."/>
        </authorList>
    </citation>
    <scope>NUCLEOTIDE SEQUENCE</scope>
    <source>
        <strain evidence="1">CGMCC 1.14988</strain>
    </source>
</reference>
<comment type="caution">
    <text evidence="1">The sequence shown here is derived from an EMBL/GenBank/DDBJ whole genome shotgun (WGS) entry which is preliminary data.</text>
</comment>
<evidence type="ECO:0000313" key="2">
    <source>
        <dbReference type="Proteomes" id="UP000650511"/>
    </source>
</evidence>
<proteinExistence type="predicted"/>
<dbReference type="AlphaFoldDB" id="A0A8J3AB27"/>
<keyword evidence="2" id="KW-1185">Reference proteome</keyword>
<accession>A0A8J3AB27</accession>
<reference evidence="1" key="2">
    <citation type="submission" date="2020-09" db="EMBL/GenBank/DDBJ databases">
        <authorList>
            <person name="Sun Q."/>
            <person name="Zhou Y."/>
        </authorList>
    </citation>
    <scope>NUCLEOTIDE SEQUENCE</scope>
    <source>
        <strain evidence="1">CGMCC 1.14988</strain>
    </source>
</reference>
<organism evidence="1 2">
    <name type="scientific">Egicoccus halophilus</name>
    <dbReference type="NCBI Taxonomy" id="1670830"/>
    <lineage>
        <taxon>Bacteria</taxon>
        <taxon>Bacillati</taxon>
        <taxon>Actinomycetota</taxon>
        <taxon>Nitriliruptoria</taxon>
        <taxon>Egicoccales</taxon>
        <taxon>Egicoccaceae</taxon>
        <taxon>Egicoccus</taxon>
    </lineage>
</organism>
<gene>
    <name evidence="1" type="ORF">GCM10011354_22010</name>
</gene>
<name>A0A8J3AB27_9ACTN</name>
<dbReference type="EMBL" id="BMHA01000007">
    <property type="protein sequence ID" value="GGI07021.1"/>
    <property type="molecule type" value="Genomic_DNA"/>
</dbReference>
<protein>
    <submittedName>
        <fullName evidence="1">Uncharacterized protein</fullName>
    </submittedName>
</protein>
<dbReference type="RefSeq" id="WP_130649184.1">
    <property type="nucleotide sequence ID" value="NZ_BMHA01000007.1"/>
</dbReference>